<dbReference type="Pfam" id="PF16201">
    <property type="entry name" value="NopRA1"/>
    <property type="match status" value="1"/>
</dbReference>
<dbReference type="InterPro" id="IPR039844">
    <property type="entry name" value="URB1"/>
</dbReference>
<dbReference type="InterPro" id="IPR021714">
    <property type="entry name" value="URB1_N"/>
</dbReference>
<evidence type="ECO:0008006" key="7">
    <source>
        <dbReference type="Google" id="ProtNLM"/>
    </source>
</evidence>
<accession>A0A9Q0AVX2</accession>
<feature type="region of interest" description="Disordered" evidence="1">
    <location>
        <begin position="1"/>
        <end position="36"/>
    </location>
</feature>
<dbReference type="InterPro" id="IPR032436">
    <property type="entry name" value="URB1_C"/>
</dbReference>
<comment type="caution">
    <text evidence="5">The sequence shown here is derived from an EMBL/GenBank/DDBJ whole genome shotgun (WGS) entry which is preliminary data.</text>
</comment>
<evidence type="ECO:0000259" key="3">
    <source>
        <dbReference type="Pfam" id="PF16201"/>
    </source>
</evidence>
<evidence type="ECO:0000313" key="6">
    <source>
        <dbReference type="Proteomes" id="UP000829685"/>
    </source>
</evidence>
<dbReference type="Pfam" id="PF11707">
    <property type="entry name" value="Npa1"/>
    <property type="match status" value="1"/>
</dbReference>
<dbReference type="CDD" id="cd04301">
    <property type="entry name" value="NAT_SF"/>
    <property type="match status" value="1"/>
</dbReference>
<dbReference type="GO" id="GO:0005730">
    <property type="term" value="C:nucleolus"/>
    <property type="evidence" value="ECO:0007669"/>
    <property type="project" value="TreeGrafter"/>
</dbReference>
<feature type="domain" description="URB1 central HEAT repeat" evidence="4">
    <location>
        <begin position="648"/>
        <end position="832"/>
    </location>
</feature>
<reference evidence="5" key="1">
    <citation type="submission" date="2021-03" db="EMBL/GenBank/DDBJ databases">
        <title>Revisited historic fungal species revealed as producer of novel bioactive compounds through whole genome sequencing and comparative genomics.</title>
        <authorList>
            <person name="Vignolle G.A."/>
            <person name="Hochenegger N."/>
            <person name="Mach R.L."/>
            <person name="Mach-Aigner A.R."/>
            <person name="Javad Rahimi M."/>
            <person name="Salim K.A."/>
            <person name="Chan C.M."/>
            <person name="Lim L.B.L."/>
            <person name="Cai F."/>
            <person name="Druzhinina I.S."/>
            <person name="U'Ren J.M."/>
            <person name="Derntl C."/>
        </authorList>
    </citation>
    <scope>NUCLEOTIDE SEQUENCE</scope>
    <source>
        <strain evidence="5">TUCIM 5799</strain>
    </source>
</reference>
<dbReference type="InterPro" id="IPR016024">
    <property type="entry name" value="ARM-type_fold"/>
</dbReference>
<sequence length="1397" mass="154551">MKRKRILGGAEPANPDQVDTTRPPKRKRNVVHEAPTSEEVYSARQLRQLLTFEQDLRKSRHGLQSFKDLLDGIYNEAGEKDEAKMEIVVQFLDMTKPRAAEAETEDEAPVYLADIMEAWSMASQMSNENVMSAVAVVLALLLKLISAHVELVPSGLGIARTILQRRQQELLAKNLSADKGKDFIISPTLRLLREVICLDGGALALPAFRARTYTLKSLARNMGLRFLGDGIEDPKRPSVRTNAVRVFLSCVKFIHVEAKRDLLSQKDLVAALMRSLRDDPPYLIFEVLNTLRSSVVLDQKLSKDVKIRLLNSQSLARIASLYTYKHQQSAEEDSQSVAQAAHDFLVAACTSPSAGIIRSQNGYYPDGLDPDVLLNAQSDGAGLLGLESVSWIDSFVDEVPVRNTLLSDFIQTLRPWSSLKQNELLVAILSACPELIANYFANKKSFSFDPKLSATWIGYSTLLFNTIRLDIPQFFGHSKKYARLPPPTAVVLGNILPLPLELKALSKCLSQKSNLVSFFAVRILVISLEKLSTALDMHRKASNASDTMWQDASRRLIDEFCRRVPSIKEVITAYRALSEDDLLQRVAASRLLVLYHDVIPQAALGAKFDFSPVLSAAIKRFESARGNGEEASLRLLELENLFTVAKYSPSMKWFARSDKSQASPFITLLSLYTDNSQGFATPNVQRILGFIAEEHELVIRLSKVTGLRPLLLALRTLPDVDPGIWTFLDNCSDRCARSPVKYQELISELVVENSKDGDGAVEDALSPLLMTMVEQLPFFVSSTTDKKSLVNMADFLSNYLGYTKAAGGSKKLLKAVLDKLSSALGDSKARKHLSILDQTTFPDEMDIDQVPQQKVMASQDDENARLSEEQLQEVLAVPITISKDNSALVKWTSKSPEELVEEGYTASVVWLLASEHPSIRKEALTSVIKIAAKIKESSYEESEQVWLLLSELIETVRHSDGATIPNSLLAFVCRALDVLKVPTHCLYPKLNTFLTRGPVWDLEKIPLVQDILQEGPTEDDAYYTELSWLFNYLLDSLRTTEDVGLFHKRKVFERLFALNSNPYMGPNLRIQTLKIIYRVSSIEGGSDTLITRFGVISWLESQKAVSGSDAGLCSTAKKCLMPTDGADIREPLAPKVSPLADVNMSAPASSSSTASPPSFEIREELIPEDTSFITAAFDSCVAHLAAVDCAGMWGTQPFSEKDGFADSVRDDMVVASERFRNSGSTGEAVEDKVRTFITEARVGSGADAGDGLDDSGLHYRVSDDGGITVRYLQVGAVVVHLDWFPHYIESQAGFAALVGKAKEARSQGAPSVYIEVMVSDFRVGHARRGVGTALMGRVREFAAEQGAKTLFVDSWSGKGGRLVRYYESLGFVAVDDFLVERKNKDPWPGKLLRMDLL</sequence>
<evidence type="ECO:0000313" key="5">
    <source>
        <dbReference type="EMBL" id="KAI1881252.1"/>
    </source>
</evidence>
<proteinExistence type="predicted"/>
<dbReference type="Proteomes" id="UP000829685">
    <property type="component" value="Unassembled WGS sequence"/>
</dbReference>
<dbReference type="SUPFAM" id="SSF55729">
    <property type="entry name" value="Acyl-CoA N-acyltransferases (Nat)"/>
    <property type="match status" value="1"/>
</dbReference>
<dbReference type="GO" id="GO:0000466">
    <property type="term" value="P:maturation of 5.8S rRNA from tricistronic rRNA transcript (SSU-rRNA, 5.8S rRNA, LSU-rRNA)"/>
    <property type="evidence" value="ECO:0007669"/>
    <property type="project" value="TreeGrafter"/>
</dbReference>
<gene>
    <name evidence="5" type="ORF">JX265_000078</name>
</gene>
<evidence type="ECO:0000259" key="4">
    <source>
        <dbReference type="Pfam" id="PF26140"/>
    </source>
</evidence>
<dbReference type="SUPFAM" id="SSF48371">
    <property type="entry name" value="ARM repeat"/>
    <property type="match status" value="1"/>
</dbReference>
<evidence type="ECO:0000259" key="2">
    <source>
        <dbReference type="Pfam" id="PF11707"/>
    </source>
</evidence>
<dbReference type="PANTHER" id="PTHR13500">
    <property type="entry name" value="NUCLEOLAR PRERIBOSOMAL-ASSOCIATED PROTEIN 1"/>
    <property type="match status" value="1"/>
</dbReference>
<dbReference type="Pfam" id="PF26140">
    <property type="entry name" value="HEAT_URB1"/>
    <property type="match status" value="1"/>
</dbReference>
<protein>
    <recommendedName>
        <fullName evidence="7">N-acetyltransferase domain-containing protein</fullName>
    </recommendedName>
</protein>
<dbReference type="Gene3D" id="3.40.630.30">
    <property type="match status" value="1"/>
</dbReference>
<keyword evidence="6" id="KW-1185">Reference proteome</keyword>
<dbReference type="PANTHER" id="PTHR13500:SF0">
    <property type="entry name" value="NUCLEOLAR PRE-RIBOSOMAL-ASSOCIATED PROTEIN 1"/>
    <property type="match status" value="1"/>
</dbReference>
<feature type="domain" description="URB1 N-terminal" evidence="2">
    <location>
        <begin position="112"/>
        <end position="459"/>
    </location>
</feature>
<dbReference type="EMBL" id="JAFIMR010000001">
    <property type="protein sequence ID" value="KAI1881252.1"/>
    <property type="molecule type" value="Genomic_DNA"/>
</dbReference>
<organism evidence="5 6">
    <name type="scientific">Neoarthrinium moseri</name>
    <dbReference type="NCBI Taxonomy" id="1658444"/>
    <lineage>
        <taxon>Eukaryota</taxon>
        <taxon>Fungi</taxon>
        <taxon>Dikarya</taxon>
        <taxon>Ascomycota</taxon>
        <taxon>Pezizomycotina</taxon>
        <taxon>Sordariomycetes</taxon>
        <taxon>Xylariomycetidae</taxon>
        <taxon>Amphisphaeriales</taxon>
        <taxon>Apiosporaceae</taxon>
        <taxon>Neoarthrinium</taxon>
    </lineage>
</organism>
<dbReference type="GO" id="GO:0000463">
    <property type="term" value="P:maturation of LSU-rRNA from tricistronic rRNA transcript (SSU-rRNA, 5.8S rRNA, LSU-rRNA)"/>
    <property type="evidence" value="ECO:0007669"/>
    <property type="project" value="TreeGrafter"/>
</dbReference>
<feature type="domain" description="URB1 C-terminal" evidence="3">
    <location>
        <begin position="907"/>
        <end position="1098"/>
    </location>
</feature>
<evidence type="ECO:0000256" key="1">
    <source>
        <dbReference type="SAM" id="MobiDB-lite"/>
    </source>
</evidence>
<name>A0A9Q0AVX2_9PEZI</name>
<dbReference type="InterPro" id="IPR059018">
    <property type="entry name" value="HEAT_URB1"/>
</dbReference>
<dbReference type="InterPro" id="IPR016181">
    <property type="entry name" value="Acyl_CoA_acyltransferase"/>
</dbReference>